<keyword evidence="4 6" id="KW-0472">Membrane</keyword>
<dbReference type="AlphaFoldDB" id="A0A8S9WSR9"/>
<sequence length="268" mass="30034">MVANLQSTSFFSWTMSDKEGTPVGVSTRTALIGVGLIFLVSTSALAYIYFSFPQLEPEEKKFVKIPYDIEDAKHLGRVLDHYKEKYYFQVLLAIFVSYIFLQTFAIPGSISLSILSGFLFPFPLAITLVCFCSATGASFCYMISFFLGKRLVKKYFPDKEEKYSALVRKHKDHLFNYILFLRVTPFLPNWFINIAAPVINVPLWPFWIGTFLGVAPPSFLAIQAGKTLNQLSSTSAGLSLSTVALLGAFAALSLLPVLLKNRLKKKFD</sequence>
<feature type="transmembrane region" description="Helical" evidence="6">
    <location>
        <begin position="174"/>
        <end position="192"/>
    </location>
</feature>
<dbReference type="PANTHER" id="PTHR43220">
    <property type="match status" value="1"/>
</dbReference>
<feature type="transmembrane region" description="Helical" evidence="6">
    <location>
        <begin position="118"/>
        <end position="147"/>
    </location>
</feature>
<keyword evidence="2 6" id="KW-0812">Transmembrane</keyword>
<dbReference type="GO" id="GO:0000045">
    <property type="term" value="P:autophagosome assembly"/>
    <property type="evidence" value="ECO:0007669"/>
    <property type="project" value="TreeGrafter"/>
</dbReference>
<feature type="domain" description="VTT" evidence="7">
    <location>
        <begin position="106"/>
        <end position="226"/>
    </location>
</feature>
<evidence type="ECO:0000256" key="6">
    <source>
        <dbReference type="SAM" id="Phobius"/>
    </source>
</evidence>
<accession>A0A8S9WSR9</accession>
<evidence type="ECO:0000313" key="8">
    <source>
        <dbReference type="EMBL" id="KAF6199980.1"/>
    </source>
</evidence>
<keyword evidence="3 6" id="KW-1133">Transmembrane helix</keyword>
<dbReference type="OrthoDB" id="3364966at2759"/>
<dbReference type="EMBL" id="WIXP02000014">
    <property type="protein sequence ID" value="KAF6199980.1"/>
    <property type="molecule type" value="Genomic_DNA"/>
</dbReference>
<evidence type="ECO:0000256" key="5">
    <source>
        <dbReference type="ARBA" id="ARBA00025797"/>
    </source>
</evidence>
<keyword evidence="9" id="KW-1185">Reference proteome</keyword>
<comment type="caution">
    <text evidence="8">The sequence shown here is derived from an EMBL/GenBank/DDBJ whole genome shotgun (WGS) entry which is preliminary data.</text>
</comment>
<dbReference type="PANTHER" id="PTHR43220:SF18">
    <property type="entry name" value="TRANSMEMBRANE PROTEIN 41B"/>
    <property type="match status" value="1"/>
</dbReference>
<protein>
    <recommendedName>
        <fullName evidence="7">VTT domain-containing protein</fullName>
    </recommendedName>
</protein>
<evidence type="ECO:0000256" key="4">
    <source>
        <dbReference type="ARBA" id="ARBA00023136"/>
    </source>
</evidence>
<dbReference type="Proteomes" id="UP000466442">
    <property type="component" value="Unassembled WGS sequence"/>
</dbReference>
<dbReference type="InterPro" id="IPR032816">
    <property type="entry name" value="VTT_dom"/>
</dbReference>
<feature type="transmembrane region" description="Helical" evidence="6">
    <location>
        <begin position="86"/>
        <end position="106"/>
    </location>
</feature>
<feature type="transmembrane region" description="Helical" evidence="6">
    <location>
        <begin position="204"/>
        <end position="224"/>
    </location>
</feature>
<evidence type="ECO:0000256" key="2">
    <source>
        <dbReference type="ARBA" id="ARBA00022692"/>
    </source>
</evidence>
<evidence type="ECO:0000256" key="3">
    <source>
        <dbReference type="ARBA" id="ARBA00022989"/>
    </source>
</evidence>
<evidence type="ECO:0000256" key="1">
    <source>
        <dbReference type="ARBA" id="ARBA00004141"/>
    </source>
</evidence>
<proteinExistence type="inferred from homology"/>
<dbReference type="InterPro" id="IPR045014">
    <property type="entry name" value="TM41A/B"/>
</dbReference>
<feature type="transmembrane region" description="Helical" evidence="6">
    <location>
        <begin position="30"/>
        <end position="52"/>
    </location>
</feature>
<gene>
    <name evidence="8" type="ORF">GE061_006278</name>
</gene>
<feature type="transmembrane region" description="Helical" evidence="6">
    <location>
        <begin position="236"/>
        <end position="259"/>
    </location>
</feature>
<evidence type="ECO:0000313" key="9">
    <source>
        <dbReference type="Proteomes" id="UP000466442"/>
    </source>
</evidence>
<name>A0A8S9WSR9_APOLU</name>
<organism evidence="8 9">
    <name type="scientific">Apolygus lucorum</name>
    <name type="common">Small green plant bug</name>
    <name type="synonym">Lygocoris lucorum</name>
    <dbReference type="NCBI Taxonomy" id="248454"/>
    <lineage>
        <taxon>Eukaryota</taxon>
        <taxon>Metazoa</taxon>
        <taxon>Ecdysozoa</taxon>
        <taxon>Arthropoda</taxon>
        <taxon>Hexapoda</taxon>
        <taxon>Insecta</taxon>
        <taxon>Pterygota</taxon>
        <taxon>Neoptera</taxon>
        <taxon>Paraneoptera</taxon>
        <taxon>Hemiptera</taxon>
        <taxon>Heteroptera</taxon>
        <taxon>Panheteroptera</taxon>
        <taxon>Cimicomorpha</taxon>
        <taxon>Miridae</taxon>
        <taxon>Mirini</taxon>
        <taxon>Apolygus</taxon>
    </lineage>
</organism>
<evidence type="ECO:0000259" key="7">
    <source>
        <dbReference type="Pfam" id="PF09335"/>
    </source>
</evidence>
<comment type="subcellular location">
    <subcellularLocation>
        <location evidence="1">Membrane</location>
        <topology evidence="1">Multi-pass membrane protein</topology>
    </subcellularLocation>
</comment>
<dbReference type="Pfam" id="PF09335">
    <property type="entry name" value="VTT_dom"/>
    <property type="match status" value="1"/>
</dbReference>
<dbReference type="GO" id="GO:0005789">
    <property type="term" value="C:endoplasmic reticulum membrane"/>
    <property type="evidence" value="ECO:0007669"/>
    <property type="project" value="TreeGrafter"/>
</dbReference>
<comment type="similarity">
    <text evidence="5">Belongs to the TMEM41 family.</text>
</comment>
<reference evidence="8" key="1">
    <citation type="journal article" date="2021" name="Mol. Ecol. Resour.">
        <title>Apolygus lucorum genome provides insights into omnivorousness and mesophyll feeding.</title>
        <authorList>
            <person name="Liu Y."/>
            <person name="Liu H."/>
            <person name="Wang H."/>
            <person name="Huang T."/>
            <person name="Liu B."/>
            <person name="Yang B."/>
            <person name="Yin L."/>
            <person name="Li B."/>
            <person name="Zhang Y."/>
            <person name="Zhang S."/>
            <person name="Jiang F."/>
            <person name="Zhang X."/>
            <person name="Ren Y."/>
            <person name="Wang B."/>
            <person name="Wang S."/>
            <person name="Lu Y."/>
            <person name="Wu K."/>
            <person name="Fan W."/>
            <person name="Wang G."/>
        </authorList>
    </citation>
    <scope>NUCLEOTIDE SEQUENCE</scope>
    <source>
        <strain evidence="8">12Hb</strain>
    </source>
</reference>